<proteinExistence type="predicted"/>
<sequence>MATNMAELMALLKGPNRASSSFTPPLGYGPAVDPSPWAQPTLIPDSECAGSPSG</sequence>
<gene>
    <name evidence="2" type="ORF">CRG98_047632</name>
</gene>
<organism evidence="2 3">
    <name type="scientific">Punica granatum</name>
    <name type="common">Pomegranate</name>
    <dbReference type="NCBI Taxonomy" id="22663"/>
    <lineage>
        <taxon>Eukaryota</taxon>
        <taxon>Viridiplantae</taxon>
        <taxon>Streptophyta</taxon>
        <taxon>Embryophyta</taxon>
        <taxon>Tracheophyta</taxon>
        <taxon>Spermatophyta</taxon>
        <taxon>Magnoliopsida</taxon>
        <taxon>eudicotyledons</taxon>
        <taxon>Gunneridae</taxon>
        <taxon>Pentapetalae</taxon>
        <taxon>rosids</taxon>
        <taxon>malvids</taxon>
        <taxon>Myrtales</taxon>
        <taxon>Lythraceae</taxon>
        <taxon>Punica</taxon>
    </lineage>
</organism>
<dbReference type="Proteomes" id="UP000233551">
    <property type="component" value="Unassembled WGS sequence"/>
</dbReference>
<accession>A0A2I0HJS2</accession>
<evidence type="ECO:0000313" key="2">
    <source>
        <dbReference type="EMBL" id="PKI31977.1"/>
    </source>
</evidence>
<name>A0A2I0HJS2_PUNGR</name>
<comment type="caution">
    <text evidence="2">The sequence shown here is derived from an EMBL/GenBank/DDBJ whole genome shotgun (WGS) entry which is preliminary data.</text>
</comment>
<dbReference type="AlphaFoldDB" id="A0A2I0HJS2"/>
<evidence type="ECO:0000256" key="1">
    <source>
        <dbReference type="SAM" id="MobiDB-lite"/>
    </source>
</evidence>
<protein>
    <submittedName>
        <fullName evidence="2">Uncharacterized protein</fullName>
    </submittedName>
</protein>
<feature type="region of interest" description="Disordered" evidence="1">
    <location>
        <begin position="15"/>
        <end position="54"/>
    </location>
</feature>
<keyword evidence="3" id="KW-1185">Reference proteome</keyword>
<evidence type="ECO:0000313" key="3">
    <source>
        <dbReference type="Proteomes" id="UP000233551"/>
    </source>
</evidence>
<reference evidence="2 3" key="1">
    <citation type="submission" date="2017-11" db="EMBL/GenBank/DDBJ databases">
        <title>De-novo sequencing of pomegranate (Punica granatum L.) genome.</title>
        <authorList>
            <person name="Akparov Z."/>
            <person name="Amiraslanov A."/>
            <person name="Hajiyeva S."/>
            <person name="Abbasov M."/>
            <person name="Kaur K."/>
            <person name="Hamwieh A."/>
            <person name="Solovyev V."/>
            <person name="Salamov A."/>
            <person name="Braich B."/>
            <person name="Kosarev P."/>
            <person name="Mahmoud A."/>
            <person name="Hajiyev E."/>
            <person name="Babayeva S."/>
            <person name="Izzatullayeva V."/>
            <person name="Mammadov A."/>
            <person name="Mammadov A."/>
            <person name="Sharifova S."/>
            <person name="Ojaghi J."/>
            <person name="Eynullazada K."/>
            <person name="Bayramov B."/>
            <person name="Abdulazimova A."/>
            <person name="Shahmuradov I."/>
        </authorList>
    </citation>
    <scope>NUCLEOTIDE SEQUENCE [LARGE SCALE GENOMIC DNA]</scope>
    <source>
        <strain evidence="3">cv. AG2017</strain>
        <tissue evidence="2">Leaf</tissue>
    </source>
</reference>
<dbReference type="EMBL" id="PGOL01008157">
    <property type="protein sequence ID" value="PKI31977.1"/>
    <property type="molecule type" value="Genomic_DNA"/>
</dbReference>